<evidence type="ECO:0008006" key="3">
    <source>
        <dbReference type="Google" id="ProtNLM"/>
    </source>
</evidence>
<evidence type="ECO:0000313" key="2">
    <source>
        <dbReference type="Proteomes" id="UP001234989"/>
    </source>
</evidence>
<name>A0AAF0UA86_SOLVR</name>
<gene>
    <name evidence="1" type="ORF">MTR67_035391</name>
</gene>
<dbReference type="Proteomes" id="UP001234989">
    <property type="component" value="Chromosome 8"/>
</dbReference>
<evidence type="ECO:0000313" key="1">
    <source>
        <dbReference type="EMBL" id="WMV42006.1"/>
    </source>
</evidence>
<proteinExistence type="predicted"/>
<dbReference type="EMBL" id="CP133619">
    <property type="protein sequence ID" value="WMV42006.1"/>
    <property type="molecule type" value="Genomic_DNA"/>
</dbReference>
<keyword evidence="2" id="KW-1185">Reference proteome</keyword>
<accession>A0AAF0UA86</accession>
<organism evidence="1 2">
    <name type="scientific">Solanum verrucosum</name>
    <dbReference type="NCBI Taxonomy" id="315347"/>
    <lineage>
        <taxon>Eukaryota</taxon>
        <taxon>Viridiplantae</taxon>
        <taxon>Streptophyta</taxon>
        <taxon>Embryophyta</taxon>
        <taxon>Tracheophyta</taxon>
        <taxon>Spermatophyta</taxon>
        <taxon>Magnoliopsida</taxon>
        <taxon>eudicotyledons</taxon>
        <taxon>Gunneridae</taxon>
        <taxon>Pentapetalae</taxon>
        <taxon>asterids</taxon>
        <taxon>lamiids</taxon>
        <taxon>Solanales</taxon>
        <taxon>Solanaceae</taxon>
        <taxon>Solanoideae</taxon>
        <taxon>Solaneae</taxon>
        <taxon>Solanum</taxon>
    </lineage>
</organism>
<protein>
    <recommendedName>
        <fullName evidence="3">Gag-pol polyprotein</fullName>
    </recommendedName>
</protein>
<reference evidence="1" key="1">
    <citation type="submission" date="2023-08" db="EMBL/GenBank/DDBJ databases">
        <title>A de novo genome assembly of Solanum verrucosum Schlechtendal, a Mexican diploid species geographically isolated from the other diploid A-genome species in potato relatives.</title>
        <authorList>
            <person name="Hosaka K."/>
        </authorList>
    </citation>
    <scope>NUCLEOTIDE SEQUENCE</scope>
    <source>
        <tissue evidence="1">Young leaves</tissue>
    </source>
</reference>
<dbReference type="AlphaFoldDB" id="A0AAF0UA86"/>
<sequence>MTAQVNRQFMIPMSPSVGTAATRVSDFVRMNPLEFHGLKVDEDPQEFIKRTYKIVDIMGVTPIEKTDLDAY</sequence>